<dbReference type="KEGG" id="api:100575517"/>
<feature type="region of interest" description="Disordered" evidence="6">
    <location>
        <begin position="124"/>
        <end position="148"/>
    </location>
</feature>
<keyword evidence="1" id="KW-0479">Metal-binding</keyword>
<evidence type="ECO:0000256" key="2">
    <source>
        <dbReference type="ARBA" id="ARBA00022771"/>
    </source>
</evidence>
<proteinExistence type="predicted"/>
<protein>
    <recommendedName>
        <fullName evidence="7">THAP-type domain-containing protein</fullName>
    </recommendedName>
</protein>
<evidence type="ECO:0000313" key="9">
    <source>
        <dbReference type="Proteomes" id="UP000007819"/>
    </source>
</evidence>
<dbReference type="OrthoDB" id="6160832at2759"/>
<evidence type="ECO:0000256" key="6">
    <source>
        <dbReference type="SAM" id="MobiDB-lite"/>
    </source>
</evidence>
<keyword evidence="2 5" id="KW-0863">Zinc-finger</keyword>
<accession>A0A8R2A736</accession>
<evidence type="ECO:0000256" key="4">
    <source>
        <dbReference type="ARBA" id="ARBA00023125"/>
    </source>
</evidence>
<dbReference type="SUPFAM" id="SSF57716">
    <property type="entry name" value="Glucocorticoid receptor-like (DNA-binding domain)"/>
    <property type="match status" value="1"/>
</dbReference>
<keyword evidence="3" id="KW-0862">Zinc</keyword>
<evidence type="ECO:0000256" key="1">
    <source>
        <dbReference type="ARBA" id="ARBA00022723"/>
    </source>
</evidence>
<evidence type="ECO:0000313" key="8">
    <source>
        <dbReference type="EnsemblMetazoa" id="XP_003245754.1"/>
    </source>
</evidence>
<keyword evidence="9" id="KW-1185">Reference proteome</keyword>
<dbReference type="Proteomes" id="UP000007819">
    <property type="component" value="Chromosome X"/>
</dbReference>
<feature type="compositionally biased region" description="Basic and acidic residues" evidence="6">
    <location>
        <begin position="133"/>
        <end position="148"/>
    </location>
</feature>
<dbReference type="SMART" id="SM00980">
    <property type="entry name" value="THAP"/>
    <property type="match status" value="1"/>
</dbReference>
<dbReference type="Pfam" id="PF05485">
    <property type="entry name" value="THAP"/>
    <property type="match status" value="1"/>
</dbReference>
<keyword evidence="4 5" id="KW-0238">DNA-binding</keyword>
<dbReference type="GO" id="GO:0003677">
    <property type="term" value="F:DNA binding"/>
    <property type="evidence" value="ECO:0007669"/>
    <property type="project" value="UniProtKB-UniRule"/>
</dbReference>
<evidence type="ECO:0000256" key="5">
    <source>
        <dbReference type="PROSITE-ProRule" id="PRU00309"/>
    </source>
</evidence>
<dbReference type="RefSeq" id="XP_003245754.1">
    <property type="nucleotide sequence ID" value="XM_003245706.4"/>
</dbReference>
<name>A0A8R2A736_ACYPI</name>
<reference evidence="8" key="2">
    <citation type="submission" date="2022-06" db="UniProtKB">
        <authorList>
            <consortium name="EnsemblMetazoa"/>
        </authorList>
    </citation>
    <scope>IDENTIFICATION</scope>
</reference>
<dbReference type="GO" id="GO:0008270">
    <property type="term" value="F:zinc ion binding"/>
    <property type="evidence" value="ECO:0007669"/>
    <property type="project" value="UniProtKB-KW"/>
</dbReference>
<dbReference type="AlphaFoldDB" id="A0A8R2A736"/>
<dbReference type="GeneID" id="100575517"/>
<dbReference type="InterPro" id="IPR006612">
    <property type="entry name" value="THAP_Znf"/>
</dbReference>
<feature type="domain" description="THAP-type" evidence="7">
    <location>
        <begin position="1"/>
        <end position="91"/>
    </location>
</feature>
<organism evidence="8 9">
    <name type="scientific">Acyrthosiphon pisum</name>
    <name type="common">Pea aphid</name>
    <dbReference type="NCBI Taxonomy" id="7029"/>
    <lineage>
        <taxon>Eukaryota</taxon>
        <taxon>Metazoa</taxon>
        <taxon>Ecdysozoa</taxon>
        <taxon>Arthropoda</taxon>
        <taxon>Hexapoda</taxon>
        <taxon>Insecta</taxon>
        <taxon>Pterygota</taxon>
        <taxon>Neoptera</taxon>
        <taxon>Paraneoptera</taxon>
        <taxon>Hemiptera</taxon>
        <taxon>Sternorrhyncha</taxon>
        <taxon>Aphidomorpha</taxon>
        <taxon>Aphidoidea</taxon>
        <taxon>Aphididae</taxon>
        <taxon>Macrosiphini</taxon>
        <taxon>Acyrthosiphon</taxon>
    </lineage>
</organism>
<reference evidence="9" key="1">
    <citation type="submission" date="2010-06" db="EMBL/GenBank/DDBJ databases">
        <authorList>
            <person name="Jiang H."/>
            <person name="Abraham K."/>
            <person name="Ali S."/>
            <person name="Alsbrooks S.L."/>
            <person name="Anim B.N."/>
            <person name="Anosike U.S."/>
            <person name="Attaway T."/>
            <person name="Bandaranaike D.P."/>
            <person name="Battles P.K."/>
            <person name="Bell S.N."/>
            <person name="Bell A.V."/>
            <person name="Beltran B."/>
            <person name="Bickham C."/>
            <person name="Bustamante Y."/>
            <person name="Caleb T."/>
            <person name="Canada A."/>
            <person name="Cardenas V."/>
            <person name="Carter K."/>
            <person name="Chacko J."/>
            <person name="Chandrabose M.N."/>
            <person name="Chavez D."/>
            <person name="Chavez A."/>
            <person name="Chen L."/>
            <person name="Chu H.-S."/>
            <person name="Claassen K.J."/>
            <person name="Cockrell R."/>
            <person name="Collins M."/>
            <person name="Cooper J.A."/>
            <person name="Cree A."/>
            <person name="Curry S.M."/>
            <person name="Da Y."/>
            <person name="Dao M.D."/>
            <person name="Das B."/>
            <person name="Davila M.-L."/>
            <person name="Davy-Carroll L."/>
            <person name="Denson S."/>
            <person name="Dinh H."/>
            <person name="Ebong V.E."/>
            <person name="Edwards J.R."/>
            <person name="Egan A."/>
            <person name="El-Daye J."/>
            <person name="Escobedo L."/>
            <person name="Fernandez S."/>
            <person name="Fernando P.R."/>
            <person name="Flagg N."/>
            <person name="Forbes L.D."/>
            <person name="Fowler R.G."/>
            <person name="Fu Q."/>
            <person name="Gabisi R.A."/>
            <person name="Ganer J."/>
            <person name="Garbino Pronczuk A."/>
            <person name="Garcia R.M."/>
            <person name="Garner T."/>
            <person name="Garrett T.E."/>
            <person name="Gonzalez D.A."/>
            <person name="Hamid H."/>
            <person name="Hawkins E.S."/>
            <person name="Hirani K."/>
            <person name="Hogues M.E."/>
            <person name="Hollins B."/>
            <person name="Hsiao C.-H."/>
            <person name="Jabil R."/>
            <person name="James M.L."/>
            <person name="Jhangiani S.N."/>
            <person name="Johnson B."/>
            <person name="Johnson Q."/>
            <person name="Joshi V."/>
            <person name="Kalu J.B."/>
            <person name="Kam C."/>
            <person name="Kashfia A."/>
            <person name="Keebler J."/>
            <person name="Kisamo H."/>
            <person name="Kovar C.L."/>
            <person name="Lago L.A."/>
            <person name="Lai C.-Y."/>
            <person name="Laidlaw J."/>
            <person name="Lara F."/>
            <person name="Le T.-K."/>
            <person name="Lee S.L."/>
            <person name="Legall F.H."/>
            <person name="Lemon S.J."/>
            <person name="Lewis L.R."/>
            <person name="Li B."/>
            <person name="Liu Y."/>
            <person name="Liu Y.-S."/>
            <person name="Lopez J."/>
            <person name="Lozado R.J."/>
            <person name="Lu J."/>
            <person name="Madu R.C."/>
            <person name="Maheshwari M."/>
            <person name="Maheshwari R."/>
            <person name="Malloy K."/>
            <person name="Martinez E."/>
            <person name="Mathew T."/>
            <person name="Mercado I.C."/>
            <person name="Mercado C."/>
            <person name="Meyer B."/>
            <person name="Montgomery K."/>
            <person name="Morgan M.B."/>
            <person name="Munidasa M."/>
            <person name="Nazareth L.V."/>
            <person name="Nelson J."/>
            <person name="Ng B.M."/>
            <person name="Nguyen N.B."/>
            <person name="Nguyen P.Q."/>
            <person name="Nguyen T."/>
            <person name="Obregon M."/>
            <person name="Okwuonu G.O."/>
            <person name="Onwere C.G."/>
            <person name="Orozco G."/>
            <person name="Parra A."/>
            <person name="Patel S."/>
            <person name="Patil S."/>
            <person name="Perez A."/>
            <person name="Perez Y."/>
            <person name="Pham C."/>
            <person name="Primus E.L."/>
            <person name="Pu L.-L."/>
            <person name="Puazo M."/>
            <person name="Qin X."/>
            <person name="Quiroz J.B."/>
            <person name="Reese J."/>
            <person name="Richards S."/>
            <person name="Rives C.M."/>
            <person name="Robberts R."/>
            <person name="Ruiz S.J."/>
            <person name="Ruiz M.J."/>
            <person name="Santibanez J."/>
            <person name="Schneider B.W."/>
            <person name="Sisson I."/>
            <person name="Smith M."/>
            <person name="Sodergren E."/>
            <person name="Song X.-Z."/>
            <person name="Song B.B."/>
            <person name="Summersgill H."/>
            <person name="Thelus R."/>
            <person name="Thornton R.D."/>
            <person name="Trejos Z.Y."/>
            <person name="Usmani K."/>
            <person name="Vattathil S."/>
            <person name="Villasana D."/>
            <person name="Walker D.L."/>
            <person name="Wang S."/>
            <person name="Wang K."/>
            <person name="White C.S."/>
            <person name="Williams A.C."/>
            <person name="Williamson J."/>
            <person name="Wilson K."/>
            <person name="Woghiren I.O."/>
            <person name="Woodworth J.R."/>
            <person name="Worley K.C."/>
            <person name="Wright R.A."/>
            <person name="Wu W."/>
            <person name="Young L."/>
            <person name="Zhang L."/>
            <person name="Zhang J."/>
            <person name="Zhu Y."/>
            <person name="Muzny D.M."/>
            <person name="Weinstock G."/>
            <person name="Gibbs R.A."/>
        </authorList>
    </citation>
    <scope>NUCLEOTIDE SEQUENCE [LARGE SCALE GENOMIC DNA]</scope>
    <source>
        <strain evidence="9">LSR1</strain>
    </source>
</reference>
<evidence type="ECO:0000256" key="3">
    <source>
        <dbReference type="ARBA" id="ARBA00022833"/>
    </source>
</evidence>
<dbReference type="EnsemblMetazoa" id="XM_003245706.4">
    <property type="protein sequence ID" value="XP_003245754.1"/>
    <property type="gene ID" value="LOC100575517"/>
</dbReference>
<evidence type="ECO:0000259" key="7">
    <source>
        <dbReference type="PROSITE" id="PS50950"/>
    </source>
</evidence>
<dbReference type="PROSITE" id="PS50950">
    <property type="entry name" value="ZF_THAP"/>
    <property type="match status" value="1"/>
</dbReference>
<sequence>MPTLCAVFECFNKTTNKNLSFYRFPKVWKNAASDINALLLAQRKSWFNALHRSDVTDKQLDHMRICSIHFKMGKPAHYGDTKNPDWTPTLKMGYTKNSDKATTPNLQRYKRAEKRTLLKPTKLFEESPNNNLNDRHNEDEKYEDIMMK</sequence>